<keyword evidence="1" id="KW-1133">Transmembrane helix</keyword>
<dbReference type="InterPro" id="IPR046077">
    <property type="entry name" value="DUF6095"/>
</dbReference>
<comment type="caution">
    <text evidence="2">The sequence shown here is derived from an EMBL/GenBank/DDBJ whole genome shotgun (WGS) entry which is preliminary data.</text>
</comment>
<dbReference type="Pfam" id="PF19589">
    <property type="entry name" value="DUF6095"/>
    <property type="match status" value="1"/>
</dbReference>
<protein>
    <submittedName>
        <fullName evidence="2">Uncharacterized protein</fullName>
    </submittedName>
</protein>
<organism evidence="2 3">
    <name type="scientific">Psychroflexus maritimus</name>
    <dbReference type="NCBI Taxonomy" id="2714865"/>
    <lineage>
        <taxon>Bacteria</taxon>
        <taxon>Pseudomonadati</taxon>
        <taxon>Bacteroidota</taxon>
        <taxon>Flavobacteriia</taxon>
        <taxon>Flavobacteriales</taxon>
        <taxon>Flavobacteriaceae</taxon>
        <taxon>Psychroflexus</taxon>
    </lineage>
</organism>
<keyword evidence="1" id="KW-0812">Transmembrane</keyword>
<dbReference type="Proteomes" id="UP000643701">
    <property type="component" value="Unassembled WGS sequence"/>
</dbReference>
<evidence type="ECO:0000313" key="2">
    <source>
        <dbReference type="EMBL" id="NGZ90679.1"/>
    </source>
</evidence>
<proteinExistence type="predicted"/>
<feature type="transmembrane region" description="Helical" evidence="1">
    <location>
        <begin position="15"/>
        <end position="37"/>
    </location>
</feature>
<dbReference type="RefSeq" id="WP_166400912.1">
    <property type="nucleotide sequence ID" value="NZ_JAANAS010000094.1"/>
</dbReference>
<name>A0A967E3G4_9FLAO</name>
<dbReference type="AlphaFoldDB" id="A0A967E3G4"/>
<keyword evidence="1" id="KW-0472">Membrane</keyword>
<sequence>MGRKHTNKEKLMKGVRILAGSLPLIFIAPAILFSAFNNQDKPLFVPVLIVALILIFFTIWLIFLGIKNVVSGFFDD</sequence>
<accession>A0A967E3G4</accession>
<dbReference type="EMBL" id="JAANAS010000094">
    <property type="protein sequence ID" value="NGZ90679.1"/>
    <property type="molecule type" value="Genomic_DNA"/>
</dbReference>
<keyword evidence="3" id="KW-1185">Reference proteome</keyword>
<gene>
    <name evidence="2" type="ORF">G7034_10495</name>
</gene>
<feature type="transmembrane region" description="Helical" evidence="1">
    <location>
        <begin position="43"/>
        <end position="66"/>
    </location>
</feature>
<reference evidence="2" key="1">
    <citation type="submission" date="2020-03" db="EMBL/GenBank/DDBJ databases">
        <title>Psychroflexus Maritimus sp. nov., isolate from marine sediment.</title>
        <authorList>
            <person name="Zhong Y.-L."/>
        </authorList>
    </citation>
    <scope>NUCLEOTIDE SEQUENCE</scope>
    <source>
        <strain evidence="2">C1</strain>
    </source>
</reference>
<evidence type="ECO:0000313" key="3">
    <source>
        <dbReference type="Proteomes" id="UP000643701"/>
    </source>
</evidence>
<evidence type="ECO:0000256" key="1">
    <source>
        <dbReference type="SAM" id="Phobius"/>
    </source>
</evidence>